<dbReference type="OrthoDB" id="6105938at2759"/>
<dbReference type="Gene3D" id="3.30.40.10">
    <property type="entry name" value="Zinc/RING finger domain, C3HC4 (zinc finger)"/>
    <property type="match status" value="1"/>
</dbReference>
<keyword evidence="2 4" id="KW-0863">Zinc-finger</keyword>
<dbReference type="SMART" id="SM00184">
    <property type="entry name" value="RING"/>
    <property type="match status" value="1"/>
</dbReference>
<dbReference type="Gene3D" id="3.30.160.60">
    <property type="entry name" value="Classic Zinc Finger"/>
    <property type="match status" value="1"/>
</dbReference>
<evidence type="ECO:0000256" key="5">
    <source>
        <dbReference type="SAM" id="Coils"/>
    </source>
</evidence>
<feature type="domain" description="B box-type" evidence="7">
    <location>
        <begin position="94"/>
        <end position="140"/>
    </location>
</feature>
<dbReference type="PROSITE" id="PS50089">
    <property type="entry name" value="ZF_RING_2"/>
    <property type="match status" value="1"/>
</dbReference>
<keyword evidence="3" id="KW-0862">Zinc</keyword>
<dbReference type="InterPro" id="IPR027370">
    <property type="entry name" value="Znf-RING_euk"/>
</dbReference>
<evidence type="ECO:0000256" key="3">
    <source>
        <dbReference type="ARBA" id="ARBA00022833"/>
    </source>
</evidence>
<evidence type="ECO:0000313" key="8">
    <source>
        <dbReference type="EMBL" id="KAJ8049356.1"/>
    </source>
</evidence>
<name>A0A9Q1CQS3_HOLLE</name>
<protein>
    <submittedName>
        <fullName evidence="8">Tripartite motif-containing protein 59</fullName>
    </submittedName>
</protein>
<evidence type="ECO:0000259" key="6">
    <source>
        <dbReference type="PROSITE" id="PS50089"/>
    </source>
</evidence>
<dbReference type="PANTHER" id="PTHR25462:SF296">
    <property type="entry name" value="MEIOTIC P26, ISOFORM F"/>
    <property type="match status" value="1"/>
</dbReference>
<evidence type="ECO:0000259" key="7">
    <source>
        <dbReference type="PROSITE" id="PS50119"/>
    </source>
</evidence>
<dbReference type="GO" id="GO:0008270">
    <property type="term" value="F:zinc ion binding"/>
    <property type="evidence" value="ECO:0007669"/>
    <property type="project" value="UniProtKB-KW"/>
</dbReference>
<evidence type="ECO:0000313" key="9">
    <source>
        <dbReference type="Proteomes" id="UP001152320"/>
    </source>
</evidence>
<dbReference type="InterPro" id="IPR013083">
    <property type="entry name" value="Znf_RING/FYVE/PHD"/>
</dbReference>
<dbReference type="InterPro" id="IPR017907">
    <property type="entry name" value="Znf_RING_CS"/>
</dbReference>
<keyword evidence="9" id="KW-1185">Reference proteome</keyword>
<dbReference type="InterPro" id="IPR001841">
    <property type="entry name" value="Znf_RING"/>
</dbReference>
<dbReference type="Pfam" id="PF13445">
    <property type="entry name" value="zf-RING_UBOX"/>
    <property type="match status" value="1"/>
</dbReference>
<feature type="coiled-coil region" evidence="5">
    <location>
        <begin position="156"/>
        <end position="187"/>
    </location>
</feature>
<evidence type="ECO:0000256" key="2">
    <source>
        <dbReference type="ARBA" id="ARBA00022771"/>
    </source>
</evidence>
<dbReference type="GO" id="GO:0061630">
    <property type="term" value="F:ubiquitin protein ligase activity"/>
    <property type="evidence" value="ECO:0007669"/>
    <property type="project" value="TreeGrafter"/>
</dbReference>
<dbReference type="Proteomes" id="UP001152320">
    <property type="component" value="Chromosome 1"/>
</dbReference>
<reference evidence="8" key="1">
    <citation type="submission" date="2021-10" db="EMBL/GenBank/DDBJ databases">
        <title>Tropical sea cucumber genome reveals ecological adaptation and Cuvierian tubules defense mechanism.</title>
        <authorList>
            <person name="Chen T."/>
        </authorList>
    </citation>
    <scope>NUCLEOTIDE SEQUENCE</scope>
    <source>
        <strain evidence="8">Nanhai2018</strain>
        <tissue evidence="8">Muscle</tissue>
    </source>
</reference>
<organism evidence="8 9">
    <name type="scientific">Holothuria leucospilota</name>
    <name type="common">Black long sea cucumber</name>
    <name type="synonym">Mertensiothuria leucospilota</name>
    <dbReference type="NCBI Taxonomy" id="206669"/>
    <lineage>
        <taxon>Eukaryota</taxon>
        <taxon>Metazoa</taxon>
        <taxon>Echinodermata</taxon>
        <taxon>Eleutherozoa</taxon>
        <taxon>Echinozoa</taxon>
        <taxon>Holothuroidea</taxon>
        <taxon>Aspidochirotacea</taxon>
        <taxon>Aspidochirotida</taxon>
        <taxon>Holothuriidae</taxon>
        <taxon>Holothuria</taxon>
    </lineage>
</organism>
<keyword evidence="1" id="KW-0479">Metal-binding</keyword>
<dbReference type="AlphaFoldDB" id="A0A9Q1CQS3"/>
<gene>
    <name evidence="8" type="ORF">HOLleu_02070</name>
</gene>
<proteinExistence type="predicted"/>
<evidence type="ECO:0000256" key="1">
    <source>
        <dbReference type="ARBA" id="ARBA00022723"/>
    </source>
</evidence>
<dbReference type="PROSITE" id="PS50119">
    <property type="entry name" value="ZF_BBOX"/>
    <property type="match status" value="1"/>
</dbReference>
<evidence type="ECO:0000256" key="4">
    <source>
        <dbReference type="PROSITE-ProRule" id="PRU00024"/>
    </source>
</evidence>
<dbReference type="EMBL" id="JAIZAY010000001">
    <property type="protein sequence ID" value="KAJ8049356.1"/>
    <property type="molecule type" value="Genomic_DNA"/>
</dbReference>
<feature type="domain" description="RING-type" evidence="6">
    <location>
        <begin position="22"/>
        <end position="66"/>
    </location>
</feature>
<dbReference type="SUPFAM" id="SSF57845">
    <property type="entry name" value="B-box zinc-binding domain"/>
    <property type="match status" value="1"/>
</dbReference>
<dbReference type="SUPFAM" id="SSF57850">
    <property type="entry name" value="RING/U-box"/>
    <property type="match status" value="1"/>
</dbReference>
<dbReference type="InterPro" id="IPR000315">
    <property type="entry name" value="Znf_B-box"/>
</dbReference>
<dbReference type="InterPro" id="IPR047153">
    <property type="entry name" value="TRIM45/56/19-like"/>
</dbReference>
<sequence>MATAEASSPAEWKIMKQPFYSCSICFEEDVKPKMLPCGHTFCESCLENILLQRREFKTTFPCPMCKNIVELPTSGSVGDFPTNYSLLDVIESTQLKNLCPKHKKSQDLFCVTCDKCICVECFQESHKPGVSPVAHDVTSATVPANMILKRLQSLARKLQDSKHKELLDRLSTLEEQQAQDLDQIKEQIKYQKEQMIRQIEGQAEDLVKAAEIFAKEKKESLDNIKNKLKREHTEQTGRAKTFLSLAEEIRTGYTVLILS</sequence>
<comment type="caution">
    <text evidence="8">The sequence shown here is derived from an EMBL/GenBank/DDBJ whole genome shotgun (WGS) entry which is preliminary data.</text>
</comment>
<accession>A0A9Q1CQS3</accession>
<keyword evidence="5" id="KW-0175">Coiled coil</keyword>
<dbReference type="SMART" id="SM00336">
    <property type="entry name" value="BBOX"/>
    <property type="match status" value="1"/>
</dbReference>
<dbReference type="Pfam" id="PF00643">
    <property type="entry name" value="zf-B_box"/>
    <property type="match status" value="1"/>
</dbReference>
<dbReference type="PROSITE" id="PS00518">
    <property type="entry name" value="ZF_RING_1"/>
    <property type="match status" value="1"/>
</dbReference>
<dbReference type="PANTHER" id="PTHR25462">
    <property type="entry name" value="BONUS, ISOFORM C-RELATED"/>
    <property type="match status" value="1"/>
</dbReference>